<dbReference type="Proteomes" id="UP000001422">
    <property type="component" value="Chromosome"/>
</dbReference>
<name>Q7U7R8_PARMW</name>
<dbReference type="InterPro" id="IPR029052">
    <property type="entry name" value="Metallo-depent_PP-like"/>
</dbReference>
<dbReference type="InterPro" id="IPR004843">
    <property type="entry name" value="Calcineurin-like_PHP"/>
</dbReference>
<dbReference type="PANTHER" id="PTHR42850:SF4">
    <property type="entry name" value="ZINC-DEPENDENT ENDOPOLYPHOSPHATASE"/>
    <property type="match status" value="1"/>
</dbReference>
<evidence type="ECO:0000313" key="3">
    <source>
        <dbReference type="Proteomes" id="UP000001422"/>
    </source>
</evidence>
<keyword evidence="3" id="KW-1185">Reference proteome</keyword>
<dbReference type="EMBL" id="BX569691">
    <property type="protein sequence ID" value="CAE07428.1"/>
    <property type="molecule type" value="Genomic_DNA"/>
</dbReference>
<dbReference type="EC" id="3.1.3.16" evidence="2"/>
<accession>Q7U7R8</accession>
<dbReference type="GO" id="GO:0005737">
    <property type="term" value="C:cytoplasm"/>
    <property type="evidence" value="ECO:0007669"/>
    <property type="project" value="TreeGrafter"/>
</dbReference>
<sequence length="212" mass="23427">MQAPPLLHWVIGDVHGCHASLLALLTVLPCQDHLVFCGDVVSRCGRIEASMHLVWDLVCCGRATWLRGNHEQALIDALSEDGEGSQPALTRQWAHRLNQLPLLYLADGWCATHAGFNSAGEPDLFIREPFWETYDGRHGRVVIGHTPRPAVERHQRIVLIDTGAVYGGLLSAYCPETDAVVQVQGPRSQEPFPRPVDLERVPAVMSGDQTRC</sequence>
<dbReference type="STRING" id="84588.SYNW0913"/>
<keyword evidence="2" id="KW-0378">Hydrolase</keyword>
<evidence type="ECO:0000259" key="1">
    <source>
        <dbReference type="Pfam" id="PF00149"/>
    </source>
</evidence>
<evidence type="ECO:0000313" key="2">
    <source>
        <dbReference type="EMBL" id="CAE07428.1"/>
    </source>
</evidence>
<feature type="domain" description="Calcineurin-like phosphoesterase" evidence="1">
    <location>
        <begin position="9"/>
        <end position="149"/>
    </location>
</feature>
<dbReference type="Pfam" id="PF00149">
    <property type="entry name" value="Metallophos"/>
    <property type="match status" value="1"/>
</dbReference>
<dbReference type="GO" id="GO:0004722">
    <property type="term" value="F:protein serine/threonine phosphatase activity"/>
    <property type="evidence" value="ECO:0007669"/>
    <property type="project" value="UniProtKB-EC"/>
</dbReference>
<gene>
    <name evidence="2" type="ordered locus">SYNW0913</name>
</gene>
<dbReference type="PANTHER" id="PTHR42850">
    <property type="entry name" value="METALLOPHOSPHOESTERASE"/>
    <property type="match status" value="1"/>
</dbReference>
<dbReference type="KEGG" id="syw:SYNW0913"/>
<dbReference type="HOGENOM" id="CLU_023125_6_0_3"/>
<reference evidence="2 3" key="1">
    <citation type="journal article" date="2003" name="Nature">
        <title>The genome of a motile marine Synechococcus.</title>
        <authorList>
            <person name="Palenik B."/>
            <person name="Brahamsha B."/>
            <person name="Larimer F."/>
            <person name="Land M."/>
            <person name="Hauser L."/>
            <person name="Chain P."/>
            <person name="Lamerdin J."/>
            <person name="Regala W."/>
            <person name="Allen E.A."/>
            <person name="McCarren J."/>
            <person name="Paulsen I."/>
            <person name="Dufresne A."/>
            <person name="Partensky F."/>
            <person name="Webb E."/>
            <person name="Waterbury J."/>
        </authorList>
    </citation>
    <scope>NUCLEOTIDE SEQUENCE [LARGE SCALE GENOMIC DNA]</scope>
    <source>
        <strain evidence="2 3">WH8102</strain>
    </source>
</reference>
<dbReference type="Gene3D" id="3.60.21.10">
    <property type="match status" value="1"/>
</dbReference>
<protein>
    <submittedName>
        <fullName evidence="2">Possible serine/threonine protein phosphatase</fullName>
        <ecNumber evidence="2">3.1.3.16</ecNumber>
    </submittedName>
</protein>
<proteinExistence type="predicted"/>
<organism evidence="2 3">
    <name type="scientific">Parasynechococcus marenigrum (strain WH8102)</name>
    <dbReference type="NCBI Taxonomy" id="84588"/>
    <lineage>
        <taxon>Bacteria</taxon>
        <taxon>Bacillati</taxon>
        <taxon>Cyanobacteriota</taxon>
        <taxon>Cyanophyceae</taxon>
        <taxon>Synechococcales</taxon>
        <taxon>Prochlorococcaceae</taxon>
        <taxon>Parasynechococcus</taxon>
        <taxon>Parasynechococcus marenigrum</taxon>
    </lineage>
</organism>
<dbReference type="AlphaFoldDB" id="Q7U7R8"/>
<dbReference type="SUPFAM" id="SSF56300">
    <property type="entry name" value="Metallo-dependent phosphatases"/>
    <property type="match status" value="1"/>
</dbReference>
<dbReference type="RefSeq" id="WP_011127778.1">
    <property type="nucleotide sequence ID" value="NC_005070.1"/>
</dbReference>
<dbReference type="eggNOG" id="COG0639">
    <property type="taxonomic scope" value="Bacteria"/>
</dbReference>
<dbReference type="InterPro" id="IPR050126">
    <property type="entry name" value="Ap4A_hydrolase"/>
</dbReference>